<dbReference type="InterPro" id="IPR005119">
    <property type="entry name" value="LysR_subst-bd"/>
</dbReference>
<dbReference type="GO" id="GO:0043565">
    <property type="term" value="F:sequence-specific DNA binding"/>
    <property type="evidence" value="ECO:0007669"/>
    <property type="project" value="TreeGrafter"/>
</dbReference>
<evidence type="ECO:0000256" key="3">
    <source>
        <dbReference type="ARBA" id="ARBA00023125"/>
    </source>
</evidence>
<evidence type="ECO:0000313" key="6">
    <source>
        <dbReference type="EMBL" id="ATB40948.1"/>
    </source>
</evidence>
<evidence type="ECO:0000256" key="1">
    <source>
        <dbReference type="ARBA" id="ARBA00009437"/>
    </source>
</evidence>
<organism evidence="6 7">
    <name type="scientific">Cystobacter fuscus</name>
    <dbReference type="NCBI Taxonomy" id="43"/>
    <lineage>
        <taxon>Bacteria</taxon>
        <taxon>Pseudomonadati</taxon>
        <taxon>Myxococcota</taxon>
        <taxon>Myxococcia</taxon>
        <taxon>Myxococcales</taxon>
        <taxon>Cystobacterineae</taxon>
        <taxon>Archangiaceae</taxon>
        <taxon>Cystobacter</taxon>
    </lineage>
</organism>
<accession>A0A250JBJ5</accession>
<reference evidence="6 7" key="1">
    <citation type="submission" date="2017-06" db="EMBL/GenBank/DDBJ databases">
        <title>Sequencing and comparative analysis of myxobacterial genomes.</title>
        <authorList>
            <person name="Rupp O."/>
            <person name="Goesmann A."/>
            <person name="Sogaard-Andersen L."/>
        </authorList>
    </citation>
    <scope>NUCLEOTIDE SEQUENCE [LARGE SCALE GENOMIC DNA]</scope>
    <source>
        <strain evidence="6 7">DSM 52655</strain>
    </source>
</reference>
<gene>
    <name evidence="6" type="ORF">CYFUS_006410</name>
</gene>
<keyword evidence="2" id="KW-0805">Transcription regulation</keyword>
<dbReference type="PANTHER" id="PTHR30537:SF5">
    <property type="entry name" value="HTH-TYPE TRANSCRIPTIONAL ACTIVATOR TTDR-RELATED"/>
    <property type="match status" value="1"/>
</dbReference>
<dbReference type="Gene3D" id="3.40.190.290">
    <property type="match status" value="1"/>
</dbReference>
<keyword evidence="4" id="KW-0804">Transcription</keyword>
<comment type="similarity">
    <text evidence="1">Belongs to the LysR transcriptional regulatory family.</text>
</comment>
<dbReference type="InterPro" id="IPR058163">
    <property type="entry name" value="LysR-type_TF_proteobact-type"/>
</dbReference>
<name>A0A250JBJ5_9BACT</name>
<evidence type="ECO:0000256" key="2">
    <source>
        <dbReference type="ARBA" id="ARBA00023015"/>
    </source>
</evidence>
<feature type="domain" description="HTH lysR-type" evidence="5">
    <location>
        <begin position="5"/>
        <end position="62"/>
    </location>
</feature>
<dbReference type="GO" id="GO:0006351">
    <property type="term" value="P:DNA-templated transcription"/>
    <property type="evidence" value="ECO:0007669"/>
    <property type="project" value="TreeGrafter"/>
</dbReference>
<sequence length="311" mass="35030">MSRDINLNRIEIFREVATSGSFTKAASKLRQPKSRVSRNISALEAELGVRLIHRSSRHFRLTEAGQIFYLRMQGLMEQVHEAINELTEKTHEVSGPIRLSVAGDIGQFLMSRVCRDFLKLHPGVRVDLHLSDDHVDLIGGSFDLAVRVGRLKDSSILQRKLGETYLLFAASPGFLREHGGLPKEPVDLTGLPFLGFSGFGSFQQRLLVRNGGDERQLQVNSLFLCNDLLVLKSMAREGMGLAWLPEFLMKEELQSGSLVHVFRGWTSQSFPIQIVLPPQRDIPLRIKSFVEFVAAALQKEFREGEPLGRDR</sequence>
<dbReference type="InterPro" id="IPR000847">
    <property type="entry name" value="LysR_HTH_N"/>
</dbReference>
<dbReference type="EMBL" id="CP022098">
    <property type="protein sequence ID" value="ATB40948.1"/>
    <property type="molecule type" value="Genomic_DNA"/>
</dbReference>
<dbReference type="RefSeq" id="WP_198316215.1">
    <property type="nucleotide sequence ID" value="NZ_CP022098.1"/>
</dbReference>
<dbReference type="CDD" id="cd08422">
    <property type="entry name" value="PBP2_CrgA_like"/>
    <property type="match status" value="1"/>
</dbReference>
<dbReference type="AlphaFoldDB" id="A0A250JBJ5"/>
<protein>
    <submittedName>
        <fullName evidence="6">LysR family transcriptional regulator</fullName>
    </submittedName>
</protein>
<proteinExistence type="inferred from homology"/>
<dbReference type="PANTHER" id="PTHR30537">
    <property type="entry name" value="HTH-TYPE TRANSCRIPTIONAL REGULATOR"/>
    <property type="match status" value="1"/>
</dbReference>
<dbReference type="Proteomes" id="UP000217257">
    <property type="component" value="Chromosome"/>
</dbReference>
<dbReference type="SUPFAM" id="SSF46785">
    <property type="entry name" value="Winged helix' DNA-binding domain"/>
    <property type="match status" value="1"/>
</dbReference>
<dbReference type="InterPro" id="IPR036390">
    <property type="entry name" value="WH_DNA-bd_sf"/>
</dbReference>
<dbReference type="Pfam" id="PF03466">
    <property type="entry name" value="LysR_substrate"/>
    <property type="match status" value="1"/>
</dbReference>
<evidence type="ECO:0000313" key="7">
    <source>
        <dbReference type="Proteomes" id="UP000217257"/>
    </source>
</evidence>
<evidence type="ECO:0000256" key="4">
    <source>
        <dbReference type="ARBA" id="ARBA00023163"/>
    </source>
</evidence>
<dbReference type="KEGG" id="cfus:CYFUS_006410"/>
<dbReference type="Pfam" id="PF00126">
    <property type="entry name" value="HTH_1"/>
    <property type="match status" value="1"/>
</dbReference>
<dbReference type="PROSITE" id="PS50931">
    <property type="entry name" value="HTH_LYSR"/>
    <property type="match status" value="1"/>
</dbReference>
<dbReference type="SUPFAM" id="SSF53850">
    <property type="entry name" value="Periplasmic binding protein-like II"/>
    <property type="match status" value="1"/>
</dbReference>
<dbReference type="GO" id="GO:0003700">
    <property type="term" value="F:DNA-binding transcription factor activity"/>
    <property type="evidence" value="ECO:0007669"/>
    <property type="project" value="InterPro"/>
</dbReference>
<dbReference type="FunFam" id="1.10.10.10:FF:000001">
    <property type="entry name" value="LysR family transcriptional regulator"/>
    <property type="match status" value="1"/>
</dbReference>
<dbReference type="InterPro" id="IPR036388">
    <property type="entry name" value="WH-like_DNA-bd_sf"/>
</dbReference>
<keyword evidence="3" id="KW-0238">DNA-binding</keyword>
<evidence type="ECO:0000259" key="5">
    <source>
        <dbReference type="PROSITE" id="PS50931"/>
    </source>
</evidence>
<dbReference type="Gene3D" id="1.10.10.10">
    <property type="entry name" value="Winged helix-like DNA-binding domain superfamily/Winged helix DNA-binding domain"/>
    <property type="match status" value="1"/>
</dbReference>